<evidence type="ECO:0000256" key="7">
    <source>
        <dbReference type="SAM" id="Coils"/>
    </source>
</evidence>
<comment type="similarity">
    <text evidence="2">Belongs to the bZIP family.</text>
</comment>
<keyword evidence="7" id="KW-0175">Coiled coil</keyword>
<keyword evidence="5" id="KW-0804">Transcription</keyword>
<evidence type="ECO:0000256" key="1">
    <source>
        <dbReference type="ARBA" id="ARBA00004123"/>
    </source>
</evidence>
<keyword evidence="4" id="KW-0238">DNA-binding</keyword>
<dbReference type="PANTHER" id="PTHR45693">
    <property type="entry name" value="TRANSCRIPTION FACTOR TGA9"/>
    <property type="match status" value="1"/>
</dbReference>
<comment type="subcellular location">
    <subcellularLocation>
        <location evidence="1">Nucleus</location>
    </subcellularLocation>
</comment>
<evidence type="ECO:0000256" key="5">
    <source>
        <dbReference type="ARBA" id="ARBA00023163"/>
    </source>
</evidence>
<evidence type="ECO:0000256" key="3">
    <source>
        <dbReference type="ARBA" id="ARBA00023015"/>
    </source>
</evidence>
<comment type="caution">
    <text evidence="9">The sequence shown here is derived from an EMBL/GenBank/DDBJ whole genome shotgun (WGS) entry which is preliminary data.</text>
</comment>
<keyword evidence="3" id="KW-0805">Transcription regulation</keyword>
<sequence length="264" mass="28921">MSIKGVGVMGGFGVVEAASHPLSRNMGDAWVADGVDFGLAHPLDGYDHDLALLQEAELLHRLHALYLRVREAHGVVVERNQTCFPDLGEIEESKAGYSAFSTCSPNSAFSLSNPSGVDVGVGDVSPFKLSRLREGRIMPDSASMVNGQFENVGDSGIGDASLHTDTSVNVDKDDINQTFRRLAQNREAARKSRLKKKAYVQQLENSQLKLNQMEQELKRTRQQVTHMYNGYTGDKCQKLAGTGIHCDKHDLFPPFPHSIIAVAL</sequence>
<evidence type="ECO:0000313" key="10">
    <source>
        <dbReference type="Proteomes" id="UP001417504"/>
    </source>
</evidence>
<dbReference type="PANTHER" id="PTHR45693:SF1">
    <property type="entry name" value="TRANSCRIPTION FACTOR PERIANTHIA"/>
    <property type="match status" value="1"/>
</dbReference>
<evidence type="ECO:0000313" key="9">
    <source>
        <dbReference type="EMBL" id="KAK9116097.1"/>
    </source>
</evidence>
<protein>
    <recommendedName>
        <fullName evidence="8">BZIP domain-containing protein</fullName>
    </recommendedName>
</protein>
<evidence type="ECO:0000259" key="8">
    <source>
        <dbReference type="PROSITE" id="PS50217"/>
    </source>
</evidence>
<keyword evidence="10" id="KW-1185">Reference proteome</keyword>
<reference evidence="9 10" key="1">
    <citation type="submission" date="2024-01" db="EMBL/GenBank/DDBJ databases">
        <title>Genome assemblies of Stephania.</title>
        <authorList>
            <person name="Yang L."/>
        </authorList>
    </citation>
    <scope>NUCLEOTIDE SEQUENCE [LARGE SCALE GENOMIC DNA]</scope>
    <source>
        <strain evidence="9">QJT</strain>
        <tissue evidence="9">Leaf</tissue>
    </source>
</reference>
<dbReference type="SUPFAM" id="SSF57959">
    <property type="entry name" value="Leucine zipper domain"/>
    <property type="match status" value="1"/>
</dbReference>
<dbReference type="Gene3D" id="1.20.5.170">
    <property type="match status" value="1"/>
</dbReference>
<dbReference type="EMBL" id="JBBNAE010000006">
    <property type="protein sequence ID" value="KAK9116097.1"/>
    <property type="molecule type" value="Genomic_DNA"/>
</dbReference>
<dbReference type="PROSITE" id="PS00036">
    <property type="entry name" value="BZIP_BASIC"/>
    <property type="match status" value="1"/>
</dbReference>
<gene>
    <name evidence="9" type="ORF">Sjap_015044</name>
</gene>
<dbReference type="InterPro" id="IPR004827">
    <property type="entry name" value="bZIP"/>
</dbReference>
<dbReference type="InterPro" id="IPR046347">
    <property type="entry name" value="bZIP_sf"/>
</dbReference>
<proteinExistence type="inferred from homology"/>
<dbReference type="CDD" id="cd14708">
    <property type="entry name" value="bZIP_HBP1b-like"/>
    <property type="match status" value="1"/>
</dbReference>
<evidence type="ECO:0000256" key="2">
    <source>
        <dbReference type="ARBA" id="ARBA00007163"/>
    </source>
</evidence>
<organism evidence="9 10">
    <name type="scientific">Stephania japonica</name>
    <dbReference type="NCBI Taxonomy" id="461633"/>
    <lineage>
        <taxon>Eukaryota</taxon>
        <taxon>Viridiplantae</taxon>
        <taxon>Streptophyta</taxon>
        <taxon>Embryophyta</taxon>
        <taxon>Tracheophyta</taxon>
        <taxon>Spermatophyta</taxon>
        <taxon>Magnoliopsida</taxon>
        <taxon>Ranunculales</taxon>
        <taxon>Menispermaceae</taxon>
        <taxon>Menispermoideae</taxon>
        <taxon>Cissampelideae</taxon>
        <taxon>Stephania</taxon>
    </lineage>
</organism>
<keyword evidence="6" id="KW-0539">Nucleus</keyword>
<dbReference type="PROSITE" id="PS50217">
    <property type="entry name" value="BZIP"/>
    <property type="match status" value="1"/>
</dbReference>
<dbReference type="Proteomes" id="UP001417504">
    <property type="component" value="Unassembled WGS sequence"/>
</dbReference>
<dbReference type="FunFam" id="1.20.5.170:FF:000019">
    <property type="entry name" value="BZIP family transcription factor"/>
    <property type="match status" value="1"/>
</dbReference>
<feature type="domain" description="BZIP" evidence="8">
    <location>
        <begin position="180"/>
        <end position="225"/>
    </location>
</feature>
<evidence type="ECO:0000256" key="4">
    <source>
        <dbReference type="ARBA" id="ARBA00023125"/>
    </source>
</evidence>
<dbReference type="GO" id="GO:0005634">
    <property type="term" value="C:nucleus"/>
    <property type="evidence" value="ECO:0007669"/>
    <property type="project" value="UniProtKB-SubCell"/>
</dbReference>
<name>A0AAP0IIP0_9MAGN</name>
<dbReference type="GO" id="GO:0003700">
    <property type="term" value="F:DNA-binding transcription factor activity"/>
    <property type="evidence" value="ECO:0007669"/>
    <property type="project" value="InterPro"/>
</dbReference>
<accession>A0AAP0IIP0</accession>
<evidence type="ECO:0000256" key="6">
    <source>
        <dbReference type="ARBA" id="ARBA00023242"/>
    </source>
</evidence>
<feature type="coiled-coil region" evidence="7">
    <location>
        <begin position="196"/>
        <end position="223"/>
    </location>
</feature>
<dbReference type="Pfam" id="PF00170">
    <property type="entry name" value="bZIP_1"/>
    <property type="match status" value="1"/>
</dbReference>
<dbReference type="SMART" id="SM00338">
    <property type="entry name" value="BRLZ"/>
    <property type="match status" value="1"/>
</dbReference>
<dbReference type="GO" id="GO:0003677">
    <property type="term" value="F:DNA binding"/>
    <property type="evidence" value="ECO:0007669"/>
    <property type="project" value="UniProtKB-KW"/>
</dbReference>
<dbReference type="AlphaFoldDB" id="A0AAP0IIP0"/>